<proteinExistence type="predicted"/>
<feature type="region of interest" description="Disordered" evidence="1">
    <location>
        <begin position="172"/>
        <end position="206"/>
    </location>
</feature>
<reference evidence="2 3" key="1">
    <citation type="submission" date="2021-06" db="EMBL/GenBank/DDBJ databases">
        <title>Caerostris darwini draft genome.</title>
        <authorList>
            <person name="Kono N."/>
            <person name="Arakawa K."/>
        </authorList>
    </citation>
    <scope>NUCLEOTIDE SEQUENCE [LARGE SCALE GENOMIC DNA]</scope>
</reference>
<evidence type="ECO:0000256" key="1">
    <source>
        <dbReference type="SAM" id="MobiDB-lite"/>
    </source>
</evidence>
<protein>
    <submittedName>
        <fullName evidence="2">Uncharacterized protein</fullName>
    </submittedName>
</protein>
<organism evidence="2 3">
    <name type="scientific">Caerostris darwini</name>
    <dbReference type="NCBI Taxonomy" id="1538125"/>
    <lineage>
        <taxon>Eukaryota</taxon>
        <taxon>Metazoa</taxon>
        <taxon>Ecdysozoa</taxon>
        <taxon>Arthropoda</taxon>
        <taxon>Chelicerata</taxon>
        <taxon>Arachnida</taxon>
        <taxon>Araneae</taxon>
        <taxon>Araneomorphae</taxon>
        <taxon>Entelegynae</taxon>
        <taxon>Araneoidea</taxon>
        <taxon>Araneidae</taxon>
        <taxon>Caerostris</taxon>
    </lineage>
</organism>
<feature type="compositionally biased region" description="Low complexity" evidence="1">
    <location>
        <begin position="172"/>
        <end position="193"/>
    </location>
</feature>
<comment type="caution">
    <text evidence="2">The sequence shown here is derived from an EMBL/GenBank/DDBJ whole genome shotgun (WGS) entry which is preliminary data.</text>
</comment>
<name>A0AAV4UZD9_9ARAC</name>
<dbReference type="EMBL" id="BPLQ01012162">
    <property type="protein sequence ID" value="GIY63133.1"/>
    <property type="molecule type" value="Genomic_DNA"/>
</dbReference>
<dbReference type="Proteomes" id="UP001054837">
    <property type="component" value="Unassembled WGS sequence"/>
</dbReference>
<sequence length="206" mass="22846">MLGFARCKIGKDDWGKTTPFTGFLYATVQRLKINRFSALSVNDNSLSHSVSRQKNAVPITWNGTRTRPVKRSNTTLSVPIHSSTLQPSLHSLLKHSDQQPHSDLQPPHTHLLATTFPSPTPTPFVTPTFRLPTPHTHFIAINSDLQILTHPLPSYSTPISKPHHQLPSYNSPISNPIHHPSSNIPITNSPPHSLFHAPTQPSLPTF</sequence>
<evidence type="ECO:0000313" key="3">
    <source>
        <dbReference type="Proteomes" id="UP001054837"/>
    </source>
</evidence>
<accession>A0AAV4UZD9</accession>
<gene>
    <name evidence="2" type="ORF">CDAR_492411</name>
</gene>
<dbReference type="AlphaFoldDB" id="A0AAV4UZD9"/>
<evidence type="ECO:0000313" key="2">
    <source>
        <dbReference type="EMBL" id="GIY63133.1"/>
    </source>
</evidence>
<keyword evidence="3" id="KW-1185">Reference proteome</keyword>